<dbReference type="RefSeq" id="WP_157176215.1">
    <property type="nucleotide sequence ID" value="NZ_BMJP01000004.1"/>
</dbReference>
<name>A0A7W9F4B8_9SPHN</name>
<dbReference type="EMBL" id="JACIJR010000006">
    <property type="protein sequence ID" value="MBB5730325.1"/>
    <property type="molecule type" value="Genomic_DNA"/>
</dbReference>
<dbReference type="AlphaFoldDB" id="A0A7W9F4B8"/>
<gene>
    <name evidence="2" type="ORF">FHS99_002823</name>
</gene>
<evidence type="ECO:0000313" key="3">
    <source>
        <dbReference type="Proteomes" id="UP000546701"/>
    </source>
</evidence>
<comment type="caution">
    <text evidence="2">The sequence shown here is derived from an EMBL/GenBank/DDBJ whole genome shotgun (WGS) entry which is preliminary data.</text>
</comment>
<dbReference type="Proteomes" id="UP000546701">
    <property type="component" value="Unassembled WGS sequence"/>
</dbReference>
<evidence type="ECO:0000313" key="2">
    <source>
        <dbReference type="EMBL" id="MBB5730325.1"/>
    </source>
</evidence>
<organism evidence="2 3">
    <name type="scientific">Sphingomonas prati</name>
    <dbReference type="NCBI Taxonomy" id="1843237"/>
    <lineage>
        <taxon>Bacteria</taxon>
        <taxon>Pseudomonadati</taxon>
        <taxon>Pseudomonadota</taxon>
        <taxon>Alphaproteobacteria</taxon>
        <taxon>Sphingomonadales</taxon>
        <taxon>Sphingomonadaceae</taxon>
        <taxon>Sphingomonas</taxon>
    </lineage>
</organism>
<evidence type="ECO:0000256" key="1">
    <source>
        <dbReference type="SAM" id="MobiDB-lite"/>
    </source>
</evidence>
<sequence length="46" mass="4917">MFAFELAAAMVAAASAPRPDAVRSAHDTASPHTGTDLRGIRLRRPR</sequence>
<proteinExistence type="predicted"/>
<protein>
    <submittedName>
        <fullName evidence="2">Uncharacterized protein</fullName>
    </submittedName>
</protein>
<accession>A0A7W9F4B8</accession>
<keyword evidence="3" id="KW-1185">Reference proteome</keyword>
<reference evidence="2 3" key="1">
    <citation type="submission" date="2020-08" db="EMBL/GenBank/DDBJ databases">
        <title>Genomic Encyclopedia of Type Strains, Phase IV (KMG-IV): sequencing the most valuable type-strain genomes for metagenomic binning, comparative biology and taxonomic classification.</title>
        <authorList>
            <person name="Goeker M."/>
        </authorList>
    </citation>
    <scope>NUCLEOTIDE SEQUENCE [LARGE SCALE GENOMIC DNA]</scope>
    <source>
        <strain evidence="2 3">DSM 103336</strain>
    </source>
</reference>
<feature type="region of interest" description="Disordered" evidence="1">
    <location>
        <begin position="14"/>
        <end position="46"/>
    </location>
</feature>